<sequence length="158" mass="16612">MKKLLLVAMMAFGMAVNAQETELNVGGTIGLPVGDAKDANLDVTGAIEVNYLFKVAEDFKVGPSVSYLHFNGDGADLGYLPLAAAARYSVSEKFTLGADLGYGIGVYQDGQKGGFYYRPVVGYKVTDKITIQADYSGISLDGATVSKIGLGGVYSFSL</sequence>
<evidence type="ECO:0000256" key="2">
    <source>
        <dbReference type="SAM" id="SignalP"/>
    </source>
</evidence>
<evidence type="ECO:0000256" key="1">
    <source>
        <dbReference type="ARBA" id="ARBA00022729"/>
    </source>
</evidence>
<evidence type="ECO:0000313" key="5">
    <source>
        <dbReference type="Proteomes" id="UP000467305"/>
    </source>
</evidence>
<feature type="signal peptide" evidence="2">
    <location>
        <begin position="1"/>
        <end position="18"/>
    </location>
</feature>
<keyword evidence="5" id="KW-1185">Reference proteome</keyword>
<dbReference type="InterPro" id="IPR027385">
    <property type="entry name" value="Beta-barrel_OMP"/>
</dbReference>
<accession>A0A7J5ANY9</accession>
<dbReference type="SUPFAM" id="SSF56925">
    <property type="entry name" value="OMPA-like"/>
    <property type="match status" value="1"/>
</dbReference>
<gene>
    <name evidence="4" type="ORF">F7018_03165</name>
</gene>
<dbReference type="OrthoDB" id="1492374at2"/>
<organism evidence="4 5">
    <name type="scientific">Tenacibaculum aiptasiae</name>
    <dbReference type="NCBI Taxonomy" id="426481"/>
    <lineage>
        <taxon>Bacteria</taxon>
        <taxon>Pseudomonadati</taxon>
        <taxon>Bacteroidota</taxon>
        <taxon>Flavobacteriia</taxon>
        <taxon>Flavobacteriales</taxon>
        <taxon>Flavobacteriaceae</taxon>
        <taxon>Tenacibaculum</taxon>
    </lineage>
</organism>
<proteinExistence type="predicted"/>
<dbReference type="Proteomes" id="UP000467305">
    <property type="component" value="Unassembled WGS sequence"/>
</dbReference>
<comment type="caution">
    <text evidence="4">The sequence shown here is derived from an EMBL/GenBank/DDBJ whole genome shotgun (WGS) entry which is preliminary data.</text>
</comment>
<reference evidence="4 5" key="1">
    <citation type="submission" date="2019-09" db="EMBL/GenBank/DDBJ databases">
        <authorList>
            <person name="Cao W.R."/>
        </authorList>
    </citation>
    <scope>NUCLEOTIDE SEQUENCE [LARGE SCALE GENOMIC DNA]</scope>
    <source>
        <strain evidence="5">a4</strain>
    </source>
</reference>
<evidence type="ECO:0000259" key="3">
    <source>
        <dbReference type="Pfam" id="PF13505"/>
    </source>
</evidence>
<name>A0A7J5ANY9_9FLAO</name>
<feature type="domain" description="Outer membrane protein beta-barrel" evidence="3">
    <location>
        <begin position="5"/>
        <end position="156"/>
    </location>
</feature>
<keyword evidence="1 2" id="KW-0732">Signal</keyword>
<dbReference type="RefSeq" id="WP_150898544.1">
    <property type="nucleotide sequence ID" value="NZ_WAAU01000008.1"/>
</dbReference>
<dbReference type="EMBL" id="WAAU01000008">
    <property type="protein sequence ID" value="KAB1159325.1"/>
    <property type="molecule type" value="Genomic_DNA"/>
</dbReference>
<evidence type="ECO:0000313" key="4">
    <source>
        <dbReference type="EMBL" id="KAB1159325.1"/>
    </source>
</evidence>
<protein>
    <submittedName>
        <fullName evidence="4">Porin family protein</fullName>
    </submittedName>
</protein>
<dbReference type="AlphaFoldDB" id="A0A7J5ANY9"/>
<dbReference type="InterPro" id="IPR011250">
    <property type="entry name" value="OMP/PagP_B-barrel"/>
</dbReference>
<feature type="chain" id="PRO_5029811325" evidence="2">
    <location>
        <begin position="19"/>
        <end position="158"/>
    </location>
</feature>
<dbReference type="Pfam" id="PF13505">
    <property type="entry name" value="OMP_b-brl"/>
    <property type="match status" value="1"/>
</dbReference>